<sequence>MDALKKRDIPIPIVYAGDVKSFIDELNNKLNINPNIAGNRIIPKKTLIIGKKISLGFELILILFT</sequence>
<comment type="caution">
    <text evidence="1">The sequence shown here is derived from an EMBL/GenBank/DDBJ whole genome shotgun (WGS) entry which is preliminary data.</text>
</comment>
<gene>
    <name evidence="1" type="ORF">JJB78_16090</name>
</gene>
<dbReference type="AlphaFoldDB" id="A0ABD4PYL8"/>
<dbReference type="EMBL" id="JAENRE010000013">
    <property type="protein sequence ID" value="MBO3417992.1"/>
    <property type="molecule type" value="Genomic_DNA"/>
</dbReference>
<evidence type="ECO:0000313" key="1">
    <source>
        <dbReference type="EMBL" id="MBO3417992.1"/>
    </source>
</evidence>
<name>A0ABD4PYL8_CLOPF</name>
<dbReference type="Proteomes" id="UP000668358">
    <property type="component" value="Unassembled WGS sequence"/>
</dbReference>
<evidence type="ECO:0000313" key="2">
    <source>
        <dbReference type="Proteomes" id="UP000668358"/>
    </source>
</evidence>
<accession>A0ABD4PYL8</accession>
<reference evidence="1 2" key="1">
    <citation type="submission" date="2020-12" db="EMBL/GenBank/DDBJ databases">
        <title>Comparative genomics of Clostridium perfringens reveals patterns of host-associated phylogenetic clades and virulence factors.</title>
        <authorList>
            <person name="Smith A.H."/>
            <person name="Geier R."/>
        </authorList>
    </citation>
    <scope>NUCLEOTIDE SEQUENCE [LARGE SCALE GENOMIC DNA]</scope>
    <source>
        <strain evidence="1 2">CHD15829P</strain>
    </source>
</reference>
<proteinExistence type="predicted"/>
<dbReference type="RefSeq" id="WP_158276030.1">
    <property type="nucleotide sequence ID" value="NC_019688.1"/>
</dbReference>
<organism evidence="1 2">
    <name type="scientific">Clostridium perfringens</name>
    <dbReference type="NCBI Taxonomy" id="1502"/>
    <lineage>
        <taxon>Bacteria</taxon>
        <taxon>Bacillati</taxon>
        <taxon>Bacillota</taxon>
        <taxon>Clostridia</taxon>
        <taxon>Eubacteriales</taxon>
        <taxon>Clostridiaceae</taxon>
        <taxon>Clostridium</taxon>
    </lineage>
</organism>
<protein>
    <submittedName>
        <fullName evidence="1">Uncharacterized protein</fullName>
    </submittedName>
</protein>